<dbReference type="EMBL" id="CAIJCS010000019">
    <property type="protein sequence ID" value="CAC9931597.1"/>
    <property type="molecule type" value="Genomic_DNA"/>
</dbReference>
<dbReference type="Proteomes" id="UP000586454">
    <property type="component" value="Unassembled WGS sequence"/>
</dbReference>
<comment type="caution">
    <text evidence="1">The sequence shown here is derived from an EMBL/GenBank/DDBJ whole genome shotgun (WGS) entry which is preliminary data.</text>
</comment>
<dbReference type="AlphaFoldDB" id="A0A6V6Y3V2"/>
<accession>A0A6V6Y3V2</accession>
<keyword evidence="2" id="KW-1185">Reference proteome</keyword>
<sequence length="108" mass="12144">MTKIEITEKMINSLTELGAKRWTKAGRDRLYIKKAAPELIGLRYKRYGTGNISEAEINGEYISNSACGRILSNLDKAFIDLKTGEIVLPNNDKDDLEAKIEEALLEIQ</sequence>
<gene>
    <name evidence="1" type="ORF">PEPNEM18_01015</name>
</gene>
<name>A0A6V6Y3V2_9FIRM</name>
<protein>
    <submittedName>
        <fullName evidence="1">Uncharacterized protein</fullName>
    </submittedName>
</protein>
<organism evidence="1 2">
    <name type="scientific">Aedoeadaptatus nemausensis</name>
    <dbReference type="NCBI Taxonomy" id="2582829"/>
    <lineage>
        <taxon>Bacteria</taxon>
        <taxon>Bacillati</taxon>
        <taxon>Bacillota</taxon>
        <taxon>Tissierellia</taxon>
        <taxon>Tissierellales</taxon>
        <taxon>Peptoniphilaceae</taxon>
        <taxon>Aedoeadaptatus</taxon>
    </lineage>
</organism>
<dbReference type="RefSeq" id="WP_180499911.1">
    <property type="nucleotide sequence ID" value="NZ_CAIJCS010000019.1"/>
</dbReference>
<reference evidence="1 2" key="1">
    <citation type="submission" date="2020-06" db="EMBL/GenBank/DDBJ databases">
        <authorList>
            <person name="Criscuolo A."/>
        </authorList>
    </citation>
    <scope>NUCLEOTIDE SEQUENCE [LARGE SCALE GENOMIC DNA]</scope>
    <source>
        <strain evidence="1">1804121828</strain>
    </source>
</reference>
<proteinExistence type="predicted"/>
<evidence type="ECO:0000313" key="2">
    <source>
        <dbReference type="Proteomes" id="UP000586454"/>
    </source>
</evidence>
<evidence type="ECO:0000313" key="1">
    <source>
        <dbReference type="EMBL" id="CAC9931597.1"/>
    </source>
</evidence>